<name>A0A8H5DU66_9HYPO</name>
<dbReference type="EMBL" id="JABEVY010000342">
    <property type="protein sequence ID" value="KAF5235792.1"/>
    <property type="molecule type" value="Genomic_DNA"/>
</dbReference>
<accession>A0A8H5DU66</accession>
<dbReference type="AlphaFoldDB" id="A0A8H5DU66"/>
<reference evidence="1 2" key="1">
    <citation type="journal article" date="2020" name="BMC Genomics">
        <title>Correction to: Identification and distribution of gene clusters required for synthesis of sphingolipid metabolism inhibitors in diverse species of the filamentous fungus Fusarium.</title>
        <authorList>
            <person name="Kim H.S."/>
            <person name="Lohmar J.M."/>
            <person name="Busman M."/>
            <person name="Brown D.W."/>
            <person name="Naumann T.A."/>
            <person name="Divon H.H."/>
            <person name="Lysoe E."/>
            <person name="Uhlig S."/>
            <person name="Proctor R.H."/>
        </authorList>
    </citation>
    <scope>NUCLEOTIDE SEQUENCE [LARGE SCALE GENOMIC DNA]</scope>
    <source>
        <strain evidence="1 2">NRRL 25214</strain>
    </source>
</reference>
<protein>
    <submittedName>
        <fullName evidence="1">Uncharacterized protein</fullName>
    </submittedName>
</protein>
<comment type="caution">
    <text evidence="1">The sequence shown here is derived from an EMBL/GenBank/DDBJ whole genome shotgun (WGS) entry which is preliminary data.</text>
</comment>
<evidence type="ECO:0000313" key="1">
    <source>
        <dbReference type="EMBL" id="KAF5235792.1"/>
    </source>
</evidence>
<evidence type="ECO:0000313" key="2">
    <source>
        <dbReference type="Proteomes" id="UP000573603"/>
    </source>
</evidence>
<organism evidence="1 2">
    <name type="scientific">Fusarium anthophilum</name>
    <dbReference type="NCBI Taxonomy" id="48485"/>
    <lineage>
        <taxon>Eukaryota</taxon>
        <taxon>Fungi</taxon>
        <taxon>Dikarya</taxon>
        <taxon>Ascomycota</taxon>
        <taxon>Pezizomycotina</taxon>
        <taxon>Sordariomycetes</taxon>
        <taxon>Hypocreomycetidae</taxon>
        <taxon>Hypocreales</taxon>
        <taxon>Nectriaceae</taxon>
        <taxon>Fusarium</taxon>
        <taxon>Fusarium fujikuroi species complex</taxon>
    </lineage>
</organism>
<keyword evidence="2" id="KW-1185">Reference proteome</keyword>
<dbReference type="Proteomes" id="UP000573603">
    <property type="component" value="Unassembled WGS sequence"/>
</dbReference>
<sequence>MNFLAERMLAADAIIQLDKGLCIGALWYFTKVLPDALYRPLIFQFREMASKMTFDDDRSLQSTILDAREMTEGMMGSPFPTVNRVAPLSADTTLYLGSARVSYDDLILKSLDNTIESLHLDCPTNEQDTPMSSATLIVDPAETSDVHMASELVKLKIQADAMKMITPLRS</sequence>
<gene>
    <name evidence="1" type="ORF">FANTH_11489</name>
</gene>
<proteinExistence type="predicted"/>